<evidence type="ECO:0000313" key="1">
    <source>
        <dbReference type="EMBL" id="GAA2518692.1"/>
    </source>
</evidence>
<protein>
    <submittedName>
        <fullName evidence="1">Uncharacterized protein</fullName>
    </submittedName>
</protein>
<accession>A0ABN3NC47</accession>
<comment type="caution">
    <text evidence="1">The sequence shown here is derived from an EMBL/GenBank/DDBJ whole genome shotgun (WGS) entry which is preliminary data.</text>
</comment>
<dbReference type="EMBL" id="BAAASG010000025">
    <property type="protein sequence ID" value="GAA2518692.1"/>
    <property type="molecule type" value="Genomic_DNA"/>
</dbReference>
<organism evidence="1 2">
    <name type="scientific">Streptomyces longisporus</name>
    <dbReference type="NCBI Taxonomy" id="1948"/>
    <lineage>
        <taxon>Bacteria</taxon>
        <taxon>Bacillati</taxon>
        <taxon>Actinomycetota</taxon>
        <taxon>Actinomycetes</taxon>
        <taxon>Kitasatosporales</taxon>
        <taxon>Streptomycetaceae</taxon>
        <taxon>Streptomyces</taxon>
    </lineage>
</organism>
<proteinExistence type="predicted"/>
<evidence type="ECO:0000313" key="2">
    <source>
        <dbReference type="Proteomes" id="UP001501777"/>
    </source>
</evidence>
<reference evidence="1 2" key="1">
    <citation type="journal article" date="2019" name="Int. J. Syst. Evol. Microbiol.">
        <title>The Global Catalogue of Microorganisms (GCM) 10K type strain sequencing project: providing services to taxonomists for standard genome sequencing and annotation.</title>
        <authorList>
            <consortium name="The Broad Institute Genomics Platform"/>
            <consortium name="The Broad Institute Genome Sequencing Center for Infectious Disease"/>
            <person name="Wu L."/>
            <person name="Ma J."/>
        </authorList>
    </citation>
    <scope>NUCLEOTIDE SEQUENCE [LARGE SCALE GENOMIC DNA]</scope>
    <source>
        <strain evidence="1 2">JCM 4395</strain>
    </source>
</reference>
<sequence>MAADVPARQEVHGSRCRPRQGLFIERARRAQLPGALRALLGRLLRLPPAHPVASGPGAAATIGRLAAPVTVIVREAGDLFADGPDTALAPLVSILGDFADEPRRLLVLGDTPDRLSHLGRRMAATG</sequence>
<name>A0ABN3NC47_STRLO</name>
<dbReference type="Proteomes" id="UP001501777">
    <property type="component" value="Unassembled WGS sequence"/>
</dbReference>
<keyword evidence="2" id="KW-1185">Reference proteome</keyword>
<gene>
    <name evidence="1" type="ORF">GCM10010276_80730</name>
</gene>